<dbReference type="InterPro" id="IPR000719">
    <property type="entry name" value="Prot_kinase_dom"/>
</dbReference>
<dbReference type="OrthoDB" id="28397at2759"/>
<feature type="domain" description="Protein kinase" evidence="14">
    <location>
        <begin position="87"/>
        <end position="379"/>
    </location>
</feature>
<keyword evidence="6 15" id="KW-0418">Kinase</keyword>
<evidence type="ECO:0000259" key="14">
    <source>
        <dbReference type="PROSITE" id="PS50011"/>
    </source>
</evidence>
<evidence type="ECO:0000256" key="3">
    <source>
        <dbReference type="ARBA" id="ARBA00022527"/>
    </source>
</evidence>
<name>A0A165EYD0_EXIGL</name>
<feature type="binding site" evidence="12">
    <location>
        <position position="116"/>
    </location>
    <ligand>
        <name>ATP</name>
        <dbReference type="ChEBI" id="CHEBI:30616"/>
    </ligand>
</feature>
<dbReference type="InterPro" id="IPR050108">
    <property type="entry name" value="CDK"/>
</dbReference>
<feature type="compositionally biased region" description="Basic and acidic residues" evidence="13">
    <location>
        <begin position="63"/>
        <end position="73"/>
    </location>
</feature>
<dbReference type="GO" id="GO:0004693">
    <property type="term" value="F:cyclin-dependent protein serine/threonine kinase activity"/>
    <property type="evidence" value="ECO:0007669"/>
    <property type="project" value="UniProtKB-EC"/>
</dbReference>
<organism evidence="15 16">
    <name type="scientific">Exidia glandulosa HHB12029</name>
    <dbReference type="NCBI Taxonomy" id="1314781"/>
    <lineage>
        <taxon>Eukaryota</taxon>
        <taxon>Fungi</taxon>
        <taxon>Dikarya</taxon>
        <taxon>Basidiomycota</taxon>
        <taxon>Agaricomycotina</taxon>
        <taxon>Agaricomycetes</taxon>
        <taxon>Auriculariales</taxon>
        <taxon>Exidiaceae</taxon>
        <taxon>Exidia</taxon>
    </lineage>
</organism>
<keyword evidence="16" id="KW-1185">Reference proteome</keyword>
<evidence type="ECO:0000256" key="10">
    <source>
        <dbReference type="ARBA" id="ARBA00048367"/>
    </source>
</evidence>
<dbReference type="Gene3D" id="1.10.510.10">
    <property type="entry name" value="Transferase(Phosphotransferase) domain 1"/>
    <property type="match status" value="1"/>
</dbReference>
<comment type="catalytic activity">
    <reaction evidence="10">
        <text>L-seryl-[protein] + ATP = O-phospho-L-seryl-[protein] + ADP + H(+)</text>
        <dbReference type="Rhea" id="RHEA:17989"/>
        <dbReference type="Rhea" id="RHEA-COMP:9863"/>
        <dbReference type="Rhea" id="RHEA-COMP:11604"/>
        <dbReference type="ChEBI" id="CHEBI:15378"/>
        <dbReference type="ChEBI" id="CHEBI:29999"/>
        <dbReference type="ChEBI" id="CHEBI:30616"/>
        <dbReference type="ChEBI" id="CHEBI:83421"/>
        <dbReference type="ChEBI" id="CHEBI:456216"/>
        <dbReference type="EC" id="2.7.11.22"/>
    </reaction>
</comment>
<dbReference type="FunFam" id="1.10.510.10:FF:000415">
    <property type="entry name" value="CMGC/CDK/CRK7 protein kinase, variant"/>
    <property type="match status" value="1"/>
</dbReference>
<feature type="compositionally biased region" description="Pro residues" evidence="13">
    <location>
        <begin position="425"/>
        <end position="449"/>
    </location>
</feature>
<evidence type="ECO:0000256" key="7">
    <source>
        <dbReference type="ARBA" id="ARBA00022840"/>
    </source>
</evidence>
<evidence type="ECO:0000256" key="12">
    <source>
        <dbReference type="PROSITE-ProRule" id="PRU10141"/>
    </source>
</evidence>
<reference evidence="15 16" key="1">
    <citation type="journal article" date="2016" name="Mol. Biol. Evol.">
        <title>Comparative Genomics of Early-Diverging Mushroom-Forming Fungi Provides Insights into the Origins of Lignocellulose Decay Capabilities.</title>
        <authorList>
            <person name="Nagy L.G."/>
            <person name="Riley R."/>
            <person name="Tritt A."/>
            <person name="Adam C."/>
            <person name="Daum C."/>
            <person name="Floudas D."/>
            <person name="Sun H."/>
            <person name="Yadav J.S."/>
            <person name="Pangilinan J."/>
            <person name="Larsson K.H."/>
            <person name="Matsuura K."/>
            <person name="Barry K."/>
            <person name="Labutti K."/>
            <person name="Kuo R."/>
            <person name="Ohm R.A."/>
            <person name="Bhattacharya S.S."/>
            <person name="Shirouzu T."/>
            <person name="Yoshinaga Y."/>
            <person name="Martin F.M."/>
            <person name="Grigoriev I.V."/>
            <person name="Hibbett D.S."/>
        </authorList>
    </citation>
    <scope>NUCLEOTIDE SEQUENCE [LARGE SCALE GENOMIC DNA]</scope>
    <source>
        <strain evidence="15 16">HHB12029</strain>
    </source>
</reference>
<keyword evidence="8" id="KW-0539">Nucleus</keyword>
<evidence type="ECO:0000256" key="11">
    <source>
        <dbReference type="ARBA" id="ARBA00049280"/>
    </source>
</evidence>
<evidence type="ECO:0000256" key="2">
    <source>
        <dbReference type="ARBA" id="ARBA00006485"/>
    </source>
</evidence>
<evidence type="ECO:0000256" key="9">
    <source>
        <dbReference type="ARBA" id="ARBA00047811"/>
    </source>
</evidence>
<dbReference type="EMBL" id="KV426110">
    <property type="protein sequence ID" value="KZV87970.1"/>
    <property type="molecule type" value="Genomic_DNA"/>
</dbReference>
<evidence type="ECO:0000256" key="5">
    <source>
        <dbReference type="ARBA" id="ARBA00022741"/>
    </source>
</evidence>
<evidence type="ECO:0000256" key="4">
    <source>
        <dbReference type="ARBA" id="ARBA00022679"/>
    </source>
</evidence>
<dbReference type="PROSITE" id="PS00108">
    <property type="entry name" value="PROTEIN_KINASE_ST"/>
    <property type="match status" value="1"/>
</dbReference>
<keyword evidence="7 12" id="KW-0067">ATP-binding</keyword>
<dbReference type="AlphaFoldDB" id="A0A165EYD0"/>
<accession>A0A165EYD0</accession>
<feature type="region of interest" description="Disordered" evidence="13">
    <location>
        <begin position="1"/>
        <end position="74"/>
    </location>
</feature>
<dbReference type="InterPro" id="IPR011009">
    <property type="entry name" value="Kinase-like_dom_sf"/>
</dbReference>
<evidence type="ECO:0000256" key="1">
    <source>
        <dbReference type="ARBA" id="ARBA00004123"/>
    </source>
</evidence>
<dbReference type="STRING" id="1314781.A0A165EYD0"/>
<evidence type="ECO:0000256" key="8">
    <source>
        <dbReference type="ARBA" id="ARBA00023242"/>
    </source>
</evidence>
<dbReference type="InParanoid" id="A0A165EYD0"/>
<evidence type="ECO:0000256" key="6">
    <source>
        <dbReference type="ARBA" id="ARBA00022777"/>
    </source>
</evidence>
<keyword evidence="3" id="KW-0723">Serine/threonine-protein kinase</keyword>
<proteinExistence type="inferred from homology"/>
<dbReference type="GO" id="GO:0005634">
    <property type="term" value="C:nucleus"/>
    <property type="evidence" value="ECO:0007669"/>
    <property type="project" value="UniProtKB-SubCell"/>
</dbReference>
<dbReference type="FunCoup" id="A0A165EYD0">
    <property type="interactions" value="798"/>
</dbReference>
<evidence type="ECO:0000313" key="16">
    <source>
        <dbReference type="Proteomes" id="UP000077266"/>
    </source>
</evidence>
<dbReference type="Pfam" id="PF00069">
    <property type="entry name" value="Pkinase"/>
    <property type="match status" value="1"/>
</dbReference>
<evidence type="ECO:0000313" key="15">
    <source>
        <dbReference type="EMBL" id="KZV87970.1"/>
    </source>
</evidence>
<dbReference type="SUPFAM" id="SSF56112">
    <property type="entry name" value="Protein kinase-like (PK-like)"/>
    <property type="match status" value="1"/>
</dbReference>
<dbReference type="Gene3D" id="3.30.200.20">
    <property type="entry name" value="Phosphorylase Kinase, domain 1"/>
    <property type="match status" value="1"/>
</dbReference>
<keyword evidence="5 12" id="KW-0547">Nucleotide-binding</keyword>
<dbReference type="InterPro" id="IPR008271">
    <property type="entry name" value="Ser/Thr_kinase_AS"/>
</dbReference>
<dbReference type="SMART" id="SM00220">
    <property type="entry name" value="S_TKc"/>
    <property type="match status" value="1"/>
</dbReference>
<dbReference type="PROSITE" id="PS50011">
    <property type="entry name" value="PROTEIN_KINASE_DOM"/>
    <property type="match status" value="1"/>
</dbReference>
<feature type="compositionally biased region" description="Pro residues" evidence="13">
    <location>
        <begin position="1"/>
        <end position="12"/>
    </location>
</feature>
<dbReference type="GO" id="GO:0005524">
    <property type="term" value="F:ATP binding"/>
    <property type="evidence" value="ECO:0007669"/>
    <property type="project" value="UniProtKB-UniRule"/>
</dbReference>
<dbReference type="GO" id="GO:0008353">
    <property type="term" value="F:RNA polymerase II CTD heptapeptide repeat kinase activity"/>
    <property type="evidence" value="ECO:0007669"/>
    <property type="project" value="UniProtKB-EC"/>
</dbReference>
<dbReference type="InterPro" id="IPR017441">
    <property type="entry name" value="Protein_kinase_ATP_BS"/>
</dbReference>
<feature type="compositionally biased region" description="Pro residues" evidence="13">
    <location>
        <begin position="502"/>
        <end position="528"/>
    </location>
</feature>
<comment type="similarity">
    <text evidence="2">Belongs to the protein kinase superfamily. CMGC Ser/Thr protein kinase family. CDC2/CDKX subfamily.</text>
</comment>
<comment type="catalytic activity">
    <reaction evidence="11">
        <text>[DNA-directed RNA polymerase] + ATP = phospho-[DNA-directed RNA polymerase] + ADP + H(+)</text>
        <dbReference type="Rhea" id="RHEA:10216"/>
        <dbReference type="Rhea" id="RHEA-COMP:11321"/>
        <dbReference type="Rhea" id="RHEA-COMP:11322"/>
        <dbReference type="ChEBI" id="CHEBI:15378"/>
        <dbReference type="ChEBI" id="CHEBI:30616"/>
        <dbReference type="ChEBI" id="CHEBI:43176"/>
        <dbReference type="ChEBI" id="CHEBI:68546"/>
        <dbReference type="ChEBI" id="CHEBI:456216"/>
        <dbReference type="EC" id="2.7.11.23"/>
    </reaction>
</comment>
<gene>
    <name evidence="15" type="ORF">EXIGLDRAFT_619989</name>
</gene>
<keyword evidence="4" id="KW-0808">Transferase</keyword>
<evidence type="ECO:0000256" key="13">
    <source>
        <dbReference type="SAM" id="MobiDB-lite"/>
    </source>
</evidence>
<dbReference type="PROSITE" id="PS00107">
    <property type="entry name" value="PROTEIN_KINASE_ATP"/>
    <property type="match status" value="1"/>
</dbReference>
<protein>
    <submittedName>
        <fullName evidence="15">Pkinase-domain-containing protein</fullName>
    </submittedName>
</protein>
<feature type="region of interest" description="Disordered" evidence="13">
    <location>
        <begin position="390"/>
        <end position="559"/>
    </location>
</feature>
<dbReference type="FunFam" id="3.30.200.20:FF:000124">
    <property type="entry name" value="Cyclin-dependent kinase 4"/>
    <property type="match status" value="1"/>
</dbReference>
<dbReference type="Proteomes" id="UP000077266">
    <property type="component" value="Unassembled WGS sequence"/>
</dbReference>
<dbReference type="PANTHER" id="PTHR24056:SF233">
    <property type="entry name" value="CYCLIN-DEPENDENT KINASE 9"/>
    <property type="match status" value="1"/>
</dbReference>
<comment type="subcellular location">
    <subcellularLocation>
        <location evidence="1">Nucleus</location>
    </subcellularLocation>
</comment>
<sequence>MPPPPPPFPPGAPSAHHTPKSVGLPAHTPQLTPSTSTSTAPRASLPPRPPTKSDPSKPKHVPRLREPDEEKKAYGRRLGTCGKLSDYQLVLKIGEGTFGEVHKAVHKTTNETVALKRIFMHSETEGVPITALREIRILKALKHENVLSLVDAMISRSKEDEKPTLYMVFPYMDYDLAGLLENKEAKLTTGMIKMFMQQLCRGTEYLHRNNILHRDMKAANLLISKTGQLIIADFGLARPCDAPDLPSDGQDYGTRFTNMVVTRWYRPPELLLGARYYDGAVDMWGIGCIFAEMFTRSPILRGNSDGHQFMLIIELCGTPTEENWPTCPGFSPDAKLQDDVPERYNFMSDPLARKLLDDFLVLDPAKRLTATDALAHDYFYANPPPMDLGSFPQWAPSHEYDKRRTAAPPQQAASHVPAAVRPPVDHVPPPPPYMSQRPGPGPAPGPWSGPPQQQWANGPGNWNRGPPQQQWHGGPPPAGRGRNGPGPPQQHNMHARGRGYGPGPPRGGAPGPVHPMPPQQAGLPPPITLAPKNDFGRRASGPVHRGGGPGGGSTHLPYH</sequence>
<feature type="compositionally biased region" description="Gly residues" evidence="13">
    <location>
        <begin position="544"/>
        <end position="553"/>
    </location>
</feature>
<feature type="compositionally biased region" description="Low complexity" evidence="13">
    <location>
        <begin position="28"/>
        <end position="43"/>
    </location>
</feature>
<comment type="catalytic activity">
    <reaction evidence="9">
        <text>L-threonyl-[protein] + ATP = O-phospho-L-threonyl-[protein] + ADP + H(+)</text>
        <dbReference type="Rhea" id="RHEA:46608"/>
        <dbReference type="Rhea" id="RHEA-COMP:11060"/>
        <dbReference type="Rhea" id="RHEA-COMP:11605"/>
        <dbReference type="ChEBI" id="CHEBI:15378"/>
        <dbReference type="ChEBI" id="CHEBI:30013"/>
        <dbReference type="ChEBI" id="CHEBI:30616"/>
        <dbReference type="ChEBI" id="CHEBI:61977"/>
        <dbReference type="ChEBI" id="CHEBI:456216"/>
        <dbReference type="EC" id="2.7.11.22"/>
    </reaction>
</comment>
<dbReference type="PANTHER" id="PTHR24056">
    <property type="entry name" value="CELL DIVISION PROTEIN KINASE"/>
    <property type="match status" value="1"/>
</dbReference>